<dbReference type="OrthoDB" id="981524at2"/>
<dbReference type="STRING" id="1317122.ATO12_14240"/>
<protein>
    <submittedName>
        <fullName evidence="2">Uncharacterized protein</fullName>
    </submittedName>
</protein>
<keyword evidence="1" id="KW-1133">Transmembrane helix</keyword>
<dbReference type="eggNOG" id="ENOG50331WR">
    <property type="taxonomic scope" value="Bacteria"/>
</dbReference>
<feature type="transmembrane region" description="Helical" evidence="1">
    <location>
        <begin position="83"/>
        <end position="101"/>
    </location>
</feature>
<dbReference type="AlphaFoldDB" id="A0A023BVK2"/>
<accession>A0A023BVK2</accession>
<dbReference type="RefSeq" id="WP_034241549.1">
    <property type="nucleotide sequence ID" value="NZ_AQRA01000004.1"/>
</dbReference>
<keyword evidence="1" id="KW-0812">Transmembrane</keyword>
<evidence type="ECO:0000256" key="1">
    <source>
        <dbReference type="SAM" id="Phobius"/>
    </source>
</evidence>
<gene>
    <name evidence="2" type="ORF">ATO12_14240</name>
</gene>
<sequence>MKKDKSHKNNDGFKVPEGYFESFENKLFEKIASDTDGQLSSKMDSGFKVPEDYFDTLKDTVLQKIDDDTPKGKLISLQTRRTILYFSGIAAMIAIIISISIPKESKVNFDTIEVADIHAYFNEEDIELSTTEIAALLDDDITYSETFEKEIIDDETLLEYLSEEDLDDDIIFTE</sequence>
<keyword evidence="3" id="KW-1185">Reference proteome</keyword>
<reference evidence="2 3" key="1">
    <citation type="submission" date="2014-04" db="EMBL/GenBank/DDBJ databases">
        <title>Aquimarina sp. 22II-S11-z7 Genome Sequencing.</title>
        <authorList>
            <person name="Lai Q."/>
        </authorList>
    </citation>
    <scope>NUCLEOTIDE SEQUENCE [LARGE SCALE GENOMIC DNA]</scope>
    <source>
        <strain evidence="2 3">22II-S11-z7</strain>
    </source>
</reference>
<keyword evidence="1" id="KW-0472">Membrane</keyword>
<organism evidence="2 3">
    <name type="scientific">Aquimarina atlantica</name>
    <dbReference type="NCBI Taxonomy" id="1317122"/>
    <lineage>
        <taxon>Bacteria</taxon>
        <taxon>Pseudomonadati</taxon>
        <taxon>Bacteroidota</taxon>
        <taxon>Flavobacteriia</taxon>
        <taxon>Flavobacteriales</taxon>
        <taxon>Flavobacteriaceae</taxon>
        <taxon>Aquimarina</taxon>
    </lineage>
</organism>
<comment type="caution">
    <text evidence="2">The sequence shown here is derived from an EMBL/GenBank/DDBJ whole genome shotgun (WGS) entry which is preliminary data.</text>
</comment>
<dbReference type="Proteomes" id="UP000023541">
    <property type="component" value="Unassembled WGS sequence"/>
</dbReference>
<name>A0A023BVK2_9FLAO</name>
<evidence type="ECO:0000313" key="2">
    <source>
        <dbReference type="EMBL" id="EZH74032.1"/>
    </source>
</evidence>
<evidence type="ECO:0000313" key="3">
    <source>
        <dbReference type="Proteomes" id="UP000023541"/>
    </source>
</evidence>
<dbReference type="EMBL" id="AQRA01000004">
    <property type="protein sequence ID" value="EZH74032.1"/>
    <property type="molecule type" value="Genomic_DNA"/>
</dbReference>
<proteinExistence type="predicted"/>